<feature type="domain" description="Solute-binding protein family 5" evidence="2">
    <location>
        <begin position="114"/>
        <end position="164"/>
    </location>
</feature>
<feature type="chain" id="PRO_5026956670" evidence="1">
    <location>
        <begin position="24"/>
        <end position="775"/>
    </location>
</feature>
<proteinExistence type="predicted"/>
<keyword evidence="1" id="KW-0732">Signal</keyword>
<dbReference type="Pfam" id="PF00496">
    <property type="entry name" value="SBP_bac_5"/>
    <property type="match status" value="2"/>
</dbReference>
<comment type="caution">
    <text evidence="3">The sequence shown here is derived from an EMBL/GenBank/DDBJ whole genome shotgun (WGS) entry which is preliminary data.</text>
</comment>
<keyword evidence="4" id="KW-1185">Reference proteome</keyword>
<dbReference type="SUPFAM" id="SSF53850">
    <property type="entry name" value="Periplasmic binding protein-like II"/>
    <property type="match status" value="1"/>
</dbReference>
<organism evidence="3 4">
    <name type="scientific">Roseburia porci</name>
    <dbReference type="NCBI Taxonomy" id="2605790"/>
    <lineage>
        <taxon>Bacteria</taxon>
        <taxon>Bacillati</taxon>
        <taxon>Bacillota</taxon>
        <taxon>Clostridia</taxon>
        <taxon>Lachnospirales</taxon>
        <taxon>Lachnospiraceae</taxon>
        <taxon>Roseburia</taxon>
    </lineage>
</organism>
<protein>
    <submittedName>
        <fullName evidence="3">ABC transporter substrate-binding protein</fullName>
    </submittedName>
</protein>
<dbReference type="PROSITE" id="PS51257">
    <property type="entry name" value="PROKAR_LIPOPROTEIN"/>
    <property type="match status" value="1"/>
</dbReference>
<dbReference type="InterPro" id="IPR000914">
    <property type="entry name" value="SBP_5_dom"/>
</dbReference>
<dbReference type="InterPro" id="IPR039424">
    <property type="entry name" value="SBP_5"/>
</dbReference>
<dbReference type="Gene3D" id="3.10.105.10">
    <property type="entry name" value="Dipeptide-binding Protein, Domain 3"/>
    <property type="match status" value="1"/>
</dbReference>
<dbReference type="AlphaFoldDB" id="A0A6L5YPS5"/>
<dbReference type="GO" id="GO:0030313">
    <property type="term" value="C:cell envelope"/>
    <property type="evidence" value="ECO:0007669"/>
    <property type="project" value="UniProtKB-SubCell"/>
</dbReference>
<dbReference type="GO" id="GO:1904680">
    <property type="term" value="F:peptide transmembrane transporter activity"/>
    <property type="evidence" value="ECO:0007669"/>
    <property type="project" value="TreeGrafter"/>
</dbReference>
<dbReference type="EMBL" id="VUNI01000004">
    <property type="protein sequence ID" value="MST74197.1"/>
    <property type="molecule type" value="Genomic_DNA"/>
</dbReference>
<feature type="signal peptide" evidence="1">
    <location>
        <begin position="1"/>
        <end position="23"/>
    </location>
</feature>
<dbReference type="CDD" id="cd00995">
    <property type="entry name" value="PBP2_NikA_DppA_OppA_like"/>
    <property type="match status" value="1"/>
</dbReference>
<dbReference type="GO" id="GO:0015833">
    <property type="term" value="P:peptide transport"/>
    <property type="evidence" value="ECO:0007669"/>
    <property type="project" value="TreeGrafter"/>
</dbReference>
<dbReference type="RefSeq" id="WP_154429080.1">
    <property type="nucleotide sequence ID" value="NZ_VUNI01000004.1"/>
</dbReference>
<name>A0A6L5YPS5_9FIRM</name>
<sequence>MKKMRQMLAILMAGTMVAGLATGCGNGKNDGTESGSKASSDTPLVIASQDMSEKFSEFFAASVPDQQVADMTAAYLLENDRAGELIMNGIDGETKEYNGTDYTYTGIADCNITENADGTVDYDFTLRDDVKFSDGEPLTADDVIFTYYVFCDPSYDGGASIGSLPIVGLDAYQSGSEVLYKYLLEKGADNTDFSVVTEDQQKQFFDTDLPKAGEEFAQSIVDYCLANLDASDAKNDIAFSMENYGYGATNDDGTFSSAYTGKTWTLEGDDVPTLADFWDDLCANPKYEGDILAMADAEKASTTLADCFDDSYKAAVQTGDSADHIEGIKKTGDYSVKITLSTVDATALAQLGKTPVQPMHYYGDASAYDYDNNQFGFTKGDLSSIREKTSTPMGAGPYKFVKYENKTVYLEANENYWRGEPKTKNIQFKTTSEADMVPGVVQGTVDISSPSLSKAALEQICSENSNGEENGDTLSLTKTDYNGYGYIGMNSKNVCVGGDNASEQSKDLRKAIATVLAVYRDVAIDSYYGDAASVINYPISNTSWAAPQKSDADYKVAFSTDVNGNPIYTDGMSEDEKYDAALQAALGYFEAAGYTVEDGKLTAAPEGAKLEYELMIGGGGNGDHPSFAVVTAASEALAKIGFKLDINDLADSSILWNATEAGTAEIWCAAWSATLDPDMYQVYDSNGGSAYMYEINSPELDQMVEDARTNTDQTYRKAVYKEALDFIVDFAVEIPVYQRQEATLYSTERVNMDSVTPDQTTYYTWLNEVQNLELN</sequence>
<evidence type="ECO:0000313" key="4">
    <source>
        <dbReference type="Proteomes" id="UP000474024"/>
    </source>
</evidence>
<accession>A0A6L5YPS5</accession>
<dbReference type="Proteomes" id="UP000474024">
    <property type="component" value="Unassembled WGS sequence"/>
</dbReference>
<feature type="domain" description="Solute-binding protein family 5" evidence="2">
    <location>
        <begin position="312"/>
        <end position="687"/>
    </location>
</feature>
<reference evidence="3 4" key="1">
    <citation type="submission" date="2019-08" db="EMBL/GenBank/DDBJ databases">
        <title>In-depth cultivation of the pig gut microbiome towards novel bacterial diversity and tailored functional studies.</title>
        <authorList>
            <person name="Wylensek D."/>
            <person name="Hitch T.C.A."/>
            <person name="Clavel T."/>
        </authorList>
    </citation>
    <scope>NUCLEOTIDE SEQUENCE [LARGE SCALE GENOMIC DNA]</scope>
    <source>
        <strain evidence="3 4">MUC/MUC-530-WT-4D</strain>
    </source>
</reference>
<dbReference type="Gene3D" id="3.40.190.10">
    <property type="entry name" value="Periplasmic binding protein-like II"/>
    <property type="match status" value="2"/>
</dbReference>
<evidence type="ECO:0000313" key="3">
    <source>
        <dbReference type="EMBL" id="MST74197.1"/>
    </source>
</evidence>
<gene>
    <name evidence="3" type="ORF">FYJ75_03985</name>
</gene>
<evidence type="ECO:0000256" key="1">
    <source>
        <dbReference type="SAM" id="SignalP"/>
    </source>
</evidence>
<dbReference type="PANTHER" id="PTHR30290">
    <property type="entry name" value="PERIPLASMIC BINDING COMPONENT OF ABC TRANSPORTER"/>
    <property type="match status" value="1"/>
</dbReference>
<evidence type="ECO:0000259" key="2">
    <source>
        <dbReference type="Pfam" id="PF00496"/>
    </source>
</evidence>